<gene>
    <name evidence="1" type="ORF">QE152_g33915</name>
</gene>
<protein>
    <submittedName>
        <fullName evidence="1">Uncharacterized protein</fullName>
    </submittedName>
</protein>
<organism evidence="1 2">
    <name type="scientific">Popillia japonica</name>
    <name type="common">Japanese beetle</name>
    <dbReference type="NCBI Taxonomy" id="7064"/>
    <lineage>
        <taxon>Eukaryota</taxon>
        <taxon>Metazoa</taxon>
        <taxon>Ecdysozoa</taxon>
        <taxon>Arthropoda</taxon>
        <taxon>Hexapoda</taxon>
        <taxon>Insecta</taxon>
        <taxon>Pterygota</taxon>
        <taxon>Neoptera</taxon>
        <taxon>Endopterygota</taxon>
        <taxon>Coleoptera</taxon>
        <taxon>Polyphaga</taxon>
        <taxon>Scarabaeiformia</taxon>
        <taxon>Scarabaeidae</taxon>
        <taxon>Rutelinae</taxon>
        <taxon>Popillia</taxon>
    </lineage>
</organism>
<comment type="caution">
    <text evidence="1">The sequence shown here is derived from an EMBL/GenBank/DDBJ whole genome shotgun (WGS) entry which is preliminary data.</text>
</comment>
<accession>A0AAW1IUN0</accession>
<evidence type="ECO:0000313" key="1">
    <source>
        <dbReference type="EMBL" id="KAK9693880.1"/>
    </source>
</evidence>
<dbReference type="Proteomes" id="UP001458880">
    <property type="component" value="Unassembled WGS sequence"/>
</dbReference>
<dbReference type="AlphaFoldDB" id="A0AAW1IUN0"/>
<proteinExistence type="predicted"/>
<name>A0AAW1IUN0_POPJA</name>
<keyword evidence="2" id="KW-1185">Reference proteome</keyword>
<evidence type="ECO:0000313" key="2">
    <source>
        <dbReference type="Proteomes" id="UP001458880"/>
    </source>
</evidence>
<dbReference type="EMBL" id="JASPKY010000529">
    <property type="protein sequence ID" value="KAK9693880.1"/>
    <property type="molecule type" value="Genomic_DNA"/>
</dbReference>
<sequence>MTYVGVEFDNEGGISLVHSSWLTPLKREVYWPPKQTKKNFLKLLNNDQDVPEDGSWKLHMVKRIFFETGL</sequence>
<reference evidence="1 2" key="1">
    <citation type="journal article" date="2024" name="BMC Genomics">
        <title>De novo assembly and annotation of Popillia japonica's genome with initial clues to its potential as an invasive pest.</title>
        <authorList>
            <person name="Cucini C."/>
            <person name="Boschi S."/>
            <person name="Funari R."/>
            <person name="Cardaioli E."/>
            <person name="Iannotti N."/>
            <person name="Marturano G."/>
            <person name="Paoli F."/>
            <person name="Bruttini M."/>
            <person name="Carapelli A."/>
            <person name="Frati F."/>
            <person name="Nardi F."/>
        </authorList>
    </citation>
    <scope>NUCLEOTIDE SEQUENCE [LARGE SCALE GENOMIC DNA]</scope>
    <source>
        <strain evidence="1">DMR45628</strain>
    </source>
</reference>